<feature type="transmembrane region" description="Helical" evidence="8">
    <location>
        <begin position="314"/>
        <end position="338"/>
    </location>
</feature>
<accession>A0ABS4ATM2</accession>
<comment type="caution">
    <text evidence="9">The sequence shown here is derived from an EMBL/GenBank/DDBJ whole genome shotgun (WGS) entry which is preliminary data.</text>
</comment>
<dbReference type="RefSeq" id="WP_209352108.1">
    <property type="nucleotide sequence ID" value="NZ_JAGIYZ010000011.1"/>
</dbReference>
<dbReference type="InterPro" id="IPR018584">
    <property type="entry name" value="GT87"/>
</dbReference>
<comment type="similarity">
    <text evidence="7">Belongs to the glycosyltransferase 87 family.</text>
</comment>
<feature type="transmembrane region" description="Helical" evidence="8">
    <location>
        <begin position="358"/>
        <end position="380"/>
    </location>
</feature>
<evidence type="ECO:0000256" key="7">
    <source>
        <dbReference type="ARBA" id="ARBA00024033"/>
    </source>
</evidence>
<evidence type="ECO:0000256" key="8">
    <source>
        <dbReference type="SAM" id="Phobius"/>
    </source>
</evidence>
<dbReference type="EMBL" id="JAGIYZ010000011">
    <property type="protein sequence ID" value="MBP0464709.1"/>
    <property type="molecule type" value="Genomic_DNA"/>
</dbReference>
<keyword evidence="4 8" id="KW-0812">Transmembrane</keyword>
<name>A0ABS4ATM2_9PROT</name>
<evidence type="ECO:0000256" key="4">
    <source>
        <dbReference type="ARBA" id="ARBA00022692"/>
    </source>
</evidence>
<comment type="subcellular location">
    <subcellularLocation>
        <location evidence="1">Cell membrane</location>
        <topology evidence="1">Multi-pass membrane protein</topology>
    </subcellularLocation>
</comment>
<reference evidence="9 10" key="1">
    <citation type="submission" date="2021-03" db="EMBL/GenBank/DDBJ databases">
        <authorList>
            <person name="So Y."/>
        </authorList>
    </citation>
    <scope>NUCLEOTIDE SEQUENCE [LARGE SCALE GENOMIC DNA]</scope>
    <source>
        <strain evidence="9 10">PWR1</strain>
    </source>
</reference>
<keyword evidence="2" id="KW-1003">Cell membrane</keyword>
<sequence length="398" mass="42069">MPGGAGEMRWLTGARVALFGGAVVALYFAILLVGTLFRADGAPPTDFLAFHTAGRLALAGQAPQAYHWHVLQAAQAETVGAPPDAISSLAWLNPPHFFFVVIPFAMLPYAWGWLAWVLATGVVHAAAAWAVLARPAAMLAALAAPPVLLTASVGQNGLLTAGLIGLTFALMDRRPWAAGLALGLLTVKPQFGLLLPLILALTGRWRVFAAAAAAALAAMALSWLAFGGATWLAFLPSIGGNAERFLGPGIEVSPRIQSVFAFVARLTGADRAAMLAHGIVALAAAALTLRLWLRRPEGPEEARAAAGIASAYLLTPYVWGYDSPAIAIAVLFLARAALRDGFLPWEKPLLVAACLWPAMLVLRPFPLVMPLAWGLVLWLACRRDRAWRFSPARCATTS</sequence>
<feature type="transmembrane region" description="Helical" evidence="8">
    <location>
        <begin position="176"/>
        <end position="200"/>
    </location>
</feature>
<keyword evidence="3" id="KW-0808">Transferase</keyword>
<keyword evidence="10" id="KW-1185">Reference proteome</keyword>
<protein>
    <submittedName>
        <fullName evidence="9">DUF2029 domain-containing protein</fullName>
    </submittedName>
</protein>
<keyword evidence="5 8" id="KW-1133">Transmembrane helix</keyword>
<dbReference type="Pfam" id="PF09594">
    <property type="entry name" value="GT87"/>
    <property type="match status" value="1"/>
</dbReference>
<gene>
    <name evidence="9" type="ORF">J5Y09_12385</name>
</gene>
<organism evidence="9 10">
    <name type="scientific">Roseomonas nitratireducens</name>
    <dbReference type="NCBI Taxonomy" id="2820810"/>
    <lineage>
        <taxon>Bacteria</taxon>
        <taxon>Pseudomonadati</taxon>
        <taxon>Pseudomonadota</taxon>
        <taxon>Alphaproteobacteria</taxon>
        <taxon>Acetobacterales</taxon>
        <taxon>Roseomonadaceae</taxon>
        <taxon>Roseomonas</taxon>
    </lineage>
</organism>
<evidence type="ECO:0000256" key="6">
    <source>
        <dbReference type="ARBA" id="ARBA00023136"/>
    </source>
</evidence>
<evidence type="ECO:0000313" key="10">
    <source>
        <dbReference type="Proteomes" id="UP000680815"/>
    </source>
</evidence>
<feature type="transmembrane region" description="Helical" evidence="8">
    <location>
        <begin position="139"/>
        <end position="170"/>
    </location>
</feature>
<evidence type="ECO:0000313" key="9">
    <source>
        <dbReference type="EMBL" id="MBP0464709.1"/>
    </source>
</evidence>
<feature type="transmembrane region" description="Helical" evidence="8">
    <location>
        <begin position="207"/>
        <end position="226"/>
    </location>
</feature>
<evidence type="ECO:0000256" key="1">
    <source>
        <dbReference type="ARBA" id="ARBA00004651"/>
    </source>
</evidence>
<proteinExistence type="inferred from homology"/>
<feature type="transmembrane region" description="Helical" evidence="8">
    <location>
        <begin position="16"/>
        <end position="37"/>
    </location>
</feature>
<feature type="transmembrane region" description="Helical" evidence="8">
    <location>
        <begin position="272"/>
        <end position="293"/>
    </location>
</feature>
<keyword evidence="6 8" id="KW-0472">Membrane</keyword>
<evidence type="ECO:0000256" key="2">
    <source>
        <dbReference type="ARBA" id="ARBA00022475"/>
    </source>
</evidence>
<dbReference type="Proteomes" id="UP000680815">
    <property type="component" value="Unassembled WGS sequence"/>
</dbReference>
<evidence type="ECO:0000256" key="3">
    <source>
        <dbReference type="ARBA" id="ARBA00022679"/>
    </source>
</evidence>
<evidence type="ECO:0000256" key="5">
    <source>
        <dbReference type="ARBA" id="ARBA00022989"/>
    </source>
</evidence>